<dbReference type="Pfam" id="PF14624">
    <property type="entry name" value="Vwaint"/>
    <property type="match status" value="1"/>
</dbReference>
<dbReference type="InterPro" id="IPR051266">
    <property type="entry name" value="CLCR"/>
</dbReference>
<dbReference type="VEuPathDB" id="FungiDB:AB675_11178"/>
<dbReference type="SUPFAM" id="SSF51294">
    <property type="entry name" value="Hedgehog/intein (Hint) domain"/>
    <property type="match status" value="1"/>
</dbReference>
<dbReference type="Pfam" id="PF00092">
    <property type="entry name" value="VWA"/>
    <property type="match status" value="1"/>
</dbReference>
<dbReference type="OrthoDB" id="10264538at2759"/>
<dbReference type="InterPro" id="IPR032838">
    <property type="entry name" value="Vwaint_dom"/>
</dbReference>
<evidence type="ECO:0000259" key="1">
    <source>
        <dbReference type="PROSITE" id="PS50234"/>
    </source>
</evidence>
<organism evidence="2 3">
    <name type="scientific">Cyphellophora attinorum</name>
    <dbReference type="NCBI Taxonomy" id="1664694"/>
    <lineage>
        <taxon>Eukaryota</taxon>
        <taxon>Fungi</taxon>
        <taxon>Dikarya</taxon>
        <taxon>Ascomycota</taxon>
        <taxon>Pezizomycotina</taxon>
        <taxon>Eurotiomycetes</taxon>
        <taxon>Chaetothyriomycetidae</taxon>
        <taxon>Chaetothyriales</taxon>
        <taxon>Cyphellophoraceae</taxon>
        <taxon>Cyphellophora</taxon>
    </lineage>
</organism>
<dbReference type="InterPro" id="IPR002035">
    <property type="entry name" value="VWF_A"/>
</dbReference>
<dbReference type="EMBL" id="LFJN01000036">
    <property type="protein sequence ID" value="KPI35864.1"/>
    <property type="molecule type" value="Genomic_DNA"/>
</dbReference>
<dbReference type="InterPro" id="IPR036465">
    <property type="entry name" value="vWFA_dom_sf"/>
</dbReference>
<dbReference type="PROSITE" id="PS50234">
    <property type="entry name" value="VWFA"/>
    <property type="match status" value="1"/>
</dbReference>
<dbReference type="GeneID" id="28731882"/>
<comment type="caution">
    <text evidence="2">The sequence shown here is derived from an EMBL/GenBank/DDBJ whole genome shotgun (WGS) entry which is preliminary data.</text>
</comment>
<dbReference type="Proteomes" id="UP000038010">
    <property type="component" value="Unassembled WGS sequence"/>
</dbReference>
<reference evidence="2 3" key="1">
    <citation type="submission" date="2015-06" db="EMBL/GenBank/DDBJ databases">
        <title>Draft genome of the ant-associated black yeast Phialophora attae CBS 131958.</title>
        <authorList>
            <person name="Moreno L.F."/>
            <person name="Stielow B.J."/>
            <person name="de Hoog S."/>
            <person name="Vicente V.A."/>
            <person name="Weiss V.A."/>
            <person name="de Vries M."/>
            <person name="Cruz L.M."/>
            <person name="Souza E.M."/>
        </authorList>
    </citation>
    <scope>NUCLEOTIDE SEQUENCE [LARGE SCALE GENOMIC DNA]</scope>
    <source>
        <strain evidence="2 3">CBS 131958</strain>
    </source>
</reference>
<dbReference type="SUPFAM" id="SSF53300">
    <property type="entry name" value="vWA-like"/>
    <property type="match status" value="1"/>
</dbReference>
<accession>A0A0N1GYJ7</accession>
<dbReference type="PANTHER" id="PTHR10579">
    <property type="entry name" value="CALCIUM-ACTIVATED CHLORIDE CHANNEL REGULATOR"/>
    <property type="match status" value="1"/>
</dbReference>
<evidence type="ECO:0000313" key="3">
    <source>
        <dbReference type="Proteomes" id="UP000038010"/>
    </source>
</evidence>
<gene>
    <name evidence="2" type="ORF">AB675_11178</name>
</gene>
<dbReference type="SMART" id="SM00327">
    <property type="entry name" value="VWA"/>
    <property type="match status" value="1"/>
</dbReference>
<dbReference type="InterPro" id="IPR036844">
    <property type="entry name" value="Hint_dom_sf"/>
</dbReference>
<name>A0A0N1GYJ7_9EURO</name>
<evidence type="ECO:0000313" key="2">
    <source>
        <dbReference type="EMBL" id="KPI35864.1"/>
    </source>
</evidence>
<dbReference type="STRING" id="1664694.A0A0N1GYJ7"/>
<protein>
    <recommendedName>
        <fullName evidence="1">VWFA domain-containing protein</fullName>
    </recommendedName>
</protein>
<feature type="domain" description="VWFA" evidence="1">
    <location>
        <begin position="63"/>
        <end position="259"/>
    </location>
</feature>
<dbReference type="Gene3D" id="3.40.50.410">
    <property type="entry name" value="von Willebrand factor, type A domain"/>
    <property type="match status" value="1"/>
</dbReference>
<dbReference type="InterPro" id="IPR039510">
    <property type="entry name" value="Vint_dom"/>
</dbReference>
<dbReference type="PANTHER" id="PTHR10579:SF156">
    <property type="entry name" value="VWFA DOMAIN-CONTAINING PROTEIN"/>
    <property type="match status" value="1"/>
</dbReference>
<proteinExistence type="predicted"/>
<dbReference type="RefSeq" id="XP_017995827.1">
    <property type="nucleotide sequence ID" value="XM_018140002.1"/>
</dbReference>
<dbReference type="AlphaFoldDB" id="A0A0N1GYJ7"/>
<sequence>MVRKFKTEPSSEDTMLSYPLRTRQKRADDLTASISPIPGTNSVLCSIQPPAEPETPLRRASCDIVLVIDISYSMFFEAPLPDSQGSPESAGLSILDLVRHAALTIIETLNEGDRLALVTFAGSAKVVHDLIPMTAYNKKLVQRTVEHLKVDSSTNIWAGIKSGLDVFKRASPSTNVQGLYLLTDGQPNLGCPSKGYAAALKPLLAQLAQMNQQVPTIHTFGFGYDIRSGLLQTVAEIGLGSYAFIPDASMIGTVFVHAVANLYSTYATQAVLTIYSSDNSRLVCPTVMNICHDDGATHMRLGNLQYGQSRDIVIDLPESGSCSIEATVYYTNPYGTACHLVVSESCAAGPDLQYHFLRSTMCGWLAALFPRQNDGEHRAYASPIKLKEARQALDVLSNAMQPFIDHEGVHSLYVDAVGEDFEGQITQALKPAAWKRWGQHFLPSLLHAYARQVCNSFKDPGPMEFGKNSALFTHYRDALDTAFETLPPPVPSRAHVTAGPIVTNFSMARFHNSGGGCFDGNCLVRLADKTRIPVKWLQQRMHVWTPMGPRLVRAVVKQVHPRNAQSFELVRVGQVWLTPWHPLQHNGRWIFPDEIAEQRIKSRGDIYSVILEPSSDPEAHAIEVGGETCVTLGHGLIDKSLSDDVRAHPFFGNYNAAQNDVQYLPTNKKGQHLSQGLRRDGLTGLVCGWLPCIEPLASRPAAFLTHRLRELDVAA</sequence>
<dbReference type="Pfam" id="PF14623">
    <property type="entry name" value="Vint"/>
    <property type="match status" value="1"/>
</dbReference>
<keyword evidence="3" id="KW-1185">Reference proteome</keyword>